<evidence type="ECO:0000256" key="8">
    <source>
        <dbReference type="HAMAP-Rule" id="MF_00728"/>
    </source>
</evidence>
<evidence type="ECO:0000313" key="10">
    <source>
        <dbReference type="EMBL" id="PKG26514.1"/>
    </source>
</evidence>
<feature type="coiled-coil region" evidence="8">
    <location>
        <begin position="98"/>
        <end position="185"/>
    </location>
</feature>
<proteinExistence type="inferred from homology"/>
<dbReference type="GO" id="GO:0005886">
    <property type="term" value="C:plasma membrane"/>
    <property type="evidence" value="ECO:0007669"/>
    <property type="project" value="UniProtKB-SubCell"/>
</dbReference>
<evidence type="ECO:0000256" key="7">
    <source>
        <dbReference type="ARBA" id="ARBA00023306"/>
    </source>
</evidence>
<feature type="topological domain" description="Extracellular" evidence="8">
    <location>
        <begin position="1"/>
        <end position="2"/>
    </location>
</feature>
<dbReference type="EMBL" id="PISD01000066">
    <property type="protein sequence ID" value="PKG26514.1"/>
    <property type="molecule type" value="Genomic_DNA"/>
</dbReference>
<comment type="caution">
    <text evidence="10">The sequence shown here is derived from an EMBL/GenBank/DDBJ whole genome shotgun (WGS) entry which is preliminary data.</text>
</comment>
<evidence type="ECO:0000313" key="11">
    <source>
        <dbReference type="Proteomes" id="UP000233343"/>
    </source>
</evidence>
<name>A0A2N0ZAH9_9BACI</name>
<keyword evidence="1 8" id="KW-0132">Cell division</keyword>
<feature type="coiled-coil region" evidence="8">
    <location>
        <begin position="348"/>
        <end position="424"/>
    </location>
</feature>
<keyword evidence="11" id="KW-1185">Reference proteome</keyword>
<feature type="transmembrane region" description="Helical" evidence="9">
    <location>
        <begin position="6"/>
        <end position="21"/>
    </location>
</feature>
<dbReference type="Proteomes" id="UP000233343">
    <property type="component" value="Unassembled WGS sequence"/>
</dbReference>
<protein>
    <recommendedName>
        <fullName evidence="8">Septation ring formation regulator EzrA</fullName>
    </recommendedName>
</protein>
<evidence type="ECO:0000256" key="4">
    <source>
        <dbReference type="ARBA" id="ARBA00023054"/>
    </source>
</evidence>
<comment type="subcellular location">
    <subcellularLocation>
        <location evidence="8">Cell membrane</location>
        <topology evidence="8">Single-pass membrane protein</topology>
    </subcellularLocation>
    <text evidence="8">Colocalized with FtsZ to the nascent septal site.</text>
</comment>
<dbReference type="GO" id="GO:0000917">
    <property type="term" value="P:division septum assembly"/>
    <property type="evidence" value="ECO:0007669"/>
    <property type="project" value="UniProtKB-KW"/>
</dbReference>
<comment type="similarity">
    <text evidence="8">Belongs to the EzrA family.</text>
</comment>
<feature type="coiled-coil region" evidence="8">
    <location>
        <begin position="252"/>
        <end position="302"/>
    </location>
</feature>
<dbReference type="RefSeq" id="WP_066191265.1">
    <property type="nucleotide sequence ID" value="NZ_JAMAUX010000005.1"/>
</dbReference>
<evidence type="ECO:0000256" key="9">
    <source>
        <dbReference type="SAM" id="Phobius"/>
    </source>
</evidence>
<feature type="topological domain" description="Cytoplasmic" evidence="8">
    <location>
        <begin position="22"/>
        <end position="561"/>
    </location>
</feature>
<keyword evidence="7 8" id="KW-0131">Cell cycle</keyword>
<keyword evidence="8" id="KW-1003">Cell membrane</keyword>
<dbReference type="HAMAP" id="MF_00728">
    <property type="entry name" value="EzrA"/>
    <property type="match status" value="1"/>
</dbReference>
<gene>
    <name evidence="8" type="primary">ezrA</name>
    <name evidence="10" type="ORF">CWS20_23955</name>
</gene>
<organism evidence="10 11">
    <name type="scientific">Cytobacillus horneckiae</name>
    <dbReference type="NCBI Taxonomy" id="549687"/>
    <lineage>
        <taxon>Bacteria</taxon>
        <taxon>Bacillati</taxon>
        <taxon>Bacillota</taxon>
        <taxon>Bacilli</taxon>
        <taxon>Bacillales</taxon>
        <taxon>Bacillaceae</taxon>
        <taxon>Cytobacillus</taxon>
    </lineage>
</organism>
<dbReference type="GO" id="GO:0000921">
    <property type="term" value="P:septin ring assembly"/>
    <property type="evidence" value="ECO:0007669"/>
    <property type="project" value="InterPro"/>
</dbReference>
<dbReference type="AlphaFoldDB" id="A0A2N0ZAH9"/>
<evidence type="ECO:0000256" key="1">
    <source>
        <dbReference type="ARBA" id="ARBA00022618"/>
    </source>
</evidence>
<accession>A0A2N0ZAH9</accession>
<evidence type="ECO:0000256" key="5">
    <source>
        <dbReference type="ARBA" id="ARBA00023136"/>
    </source>
</evidence>
<dbReference type="NCBIfam" id="NF003413">
    <property type="entry name" value="PRK04778.1-7"/>
    <property type="match status" value="1"/>
</dbReference>
<comment type="function">
    <text evidence="8">Negative regulator of FtsZ ring formation; modulates the frequency and position of FtsZ ring formation. Inhibits FtsZ ring formation at polar sites. Interacts either with FtsZ or with one of its binding partners to promote depolymerization.</text>
</comment>
<evidence type="ECO:0000256" key="2">
    <source>
        <dbReference type="ARBA" id="ARBA00022692"/>
    </source>
</evidence>
<evidence type="ECO:0000256" key="6">
    <source>
        <dbReference type="ARBA" id="ARBA00023210"/>
    </source>
</evidence>
<keyword evidence="6 8" id="KW-0717">Septation</keyword>
<keyword evidence="2 8" id="KW-0812">Transmembrane</keyword>
<dbReference type="InterPro" id="IPR010379">
    <property type="entry name" value="EzrA"/>
</dbReference>
<keyword evidence="4 8" id="KW-0175">Coiled coil</keyword>
<keyword evidence="3 8" id="KW-1133">Transmembrane helix</keyword>
<evidence type="ECO:0000256" key="3">
    <source>
        <dbReference type="ARBA" id="ARBA00022989"/>
    </source>
</evidence>
<reference evidence="10 11" key="1">
    <citation type="journal article" date="2010" name="Int. J. Syst. Evol. Microbiol.">
        <title>Bacillus horneckiae sp. nov., isolated from a spacecraft-assembly clean room.</title>
        <authorList>
            <person name="Vaishampayan P."/>
            <person name="Probst A."/>
            <person name="Krishnamurthi S."/>
            <person name="Ghosh S."/>
            <person name="Osman S."/>
            <person name="McDowall A."/>
            <person name="Ruckmani A."/>
            <person name="Mayilraj S."/>
            <person name="Venkateswaran K."/>
        </authorList>
    </citation>
    <scope>NUCLEOTIDE SEQUENCE [LARGE SCALE GENOMIC DNA]</scope>
    <source>
        <strain evidence="11">1PO1SC</strain>
    </source>
</reference>
<keyword evidence="5 8" id="KW-0472">Membrane</keyword>
<dbReference type="Pfam" id="PF06160">
    <property type="entry name" value="EzrA"/>
    <property type="match status" value="1"/>
</dbReference>
<dbReference type="GO" id="GO:0005940">
    <property type="term" value="C:septin ring"/>
    <property type="evidence" value="ECO:0007669"/>
    <property type="project" value="InterPro"/>
</dbReference>
<sequence>MEFVIGGIVIAICIYFAGYFLKKKYYKEVDRLETWKMDIMDRPVLEEFSKVKALNMTGQTEELFEKWRSEWDEVVTSHLPNAEASLFDAEEYIDKYRFNKAKEVLENLEVNLNKVEEEIKQILTELSDLVGSEEQNRLEIEALREEYREYKKRLLTQRHTFGKPGELLEKKLEEVQGQFEEFDQKTTEGNYLEARETVLSIKNNIEEVANKVEQIPQLLVECRTKVPVQIAELKDGYQEMLKQGYILEHLQLDKEADEIDQELQKLSEYVEQTKVAEVAQGLEEVKERLDALYDLLEKEVHAKHFIQQEGQIAKDLLFSSSEKHMMLKEEKELVCESYHVPGNDLEVQDKLEKALTSLIKKYDLLQHKIDSQNVPHSVLQSELAEIKSELEYIKEEQELFAEKLQTLRKDEIVAREKVNELKKKISDMIRLVSKSNVPGLPQEYKYALQDANESIKNVTEHLEVKPLSIQTVNEYLEIAVLTVEKTVTYTNEMIETILLTEKVIQYGNRYRSSNPGLAEKFSKAEESFRNYEYKAALEQAATSIEEIEPGALQKIEGWMKE</sequence>